<dbReference type="OrthoDB" id="5920525at2759"/>
<reference evidence="1 2" key="2">
    <citation type="submission" date="2018-10" db="EMBL/GenBank/DDBJ databases">
        <authorList>
            <consortium name="Pathogen Informatics"/>
        </authorList>
    </citation>
    <scope>NUCLEOTIDE SEQUENCE [LARGE SCALE GENOMIC DNA]</scope>
</reference>
<gene>
    <name evidence="1" type="ORF">EVEC_LOCUS5131</name>
</gene>
<reference evidence="3" key="1">
    <citation type="submission" date="2017-02" db="UniProtKB">
        <authorList>
            <consortium name="WormBaseParasite"/>
        </authorList>
    </citation>
    <scope>IDENTIFICATION</scope>
</reference>
<sequence length="62" mass="7051">MIQIVHDALAKPSKNTLISNESLCEAPVMLPELCGILLRFRTITYDVIADIEKIFLQIELHE</sequence>
<proteinExistence type="predicted"/>
<evidence type="ECO:0000313" key="1">
    <source>
        <dbReference type="EMBL" id="VDD90380.1"/>
    </source>
</evidence>
<protein>
    <submittedName>
        <fullName evidence="1 3">Uncharacterized protein</fullName>
    </submittedName>
</protein>
<name>A0A0N4V5K7_ENTVE</name>
<dbReference type="EMBL" id="UXUI01008064">
    <property type="protein sequence ID" value="VDD90380.1"/>
    <property type="molecule type" value="Genomic_DNA"/>
</dbReference>
<dbReference type="AlphaFoldDB" id="A0A0N4V5K7"/>
<evidence type="ECO:0000313" key="3">
    <source>
        <dbReference type="WBParaSite" id="EVEC_0000552001-mRNA-1"/>
    </source>
</evidence>
<dbReference type="Proteomes" id="UP000274131">
    <property type="component" value="Unassembled WGS sequence"/>
</dbReference>
<accession>A0A0N4V5K7</accession>
<evidence type="ECO:0000313" key="2">
    <source>
        <dbReference type="Proteomes" id="UP000274131"/>
    </source>
</evidence>
<organism evidence="3">
    <name type="scientific">Enterobius vermicularis</name>
    <name type="common">Human pinworm</name>
    <dbReference type="NCBI Taxonomy" id="51028"/>
    <lineage>
        <taxon>Eukaryota</taxon>
        <taxon>Metazoa</taxon>
        <taxon>Ecdysozoa</taxon>
        <taxon>Nematoda</taxon>
        <taxon>Chromadorea</taxon>
        <taxon>Rhabditida</taxon>
        <taxon>Spirurina</taxon>
        <taxon>Oxyuridomorpha</taxon>
        <taxon>Oxyuroidea</taxon>
        <taxon>Oxyuridae</taxon>
        <taxon>Enterobius</taxon>
    </lineage>
</organism>
<dbReference type="WBParaSite" id="EVEC_0000552001-mRNA-1">
    <property type="protein sequence ID" value="EVEC_0000552001-mRNA-1"/>
    <property type="gene ID" value="EVEC_0000552001"/>
</dbReference>
<keyword evidence="2" id="KW-1185">Reference proteome</keyword>